<dbReference type="EMBL" id="JAIVFQ010000021">
    <property type="protein sequence ID" value="MCC5600744.1"/>
    <property type="molecule type" value="Genomic_DNA"/>
</dbReference>
<evidence type="ECO:0000256" key="2">
    <source>
        <dbReference type="ARBA" id="ARBA00005896"/>
    </source>
</evidence>
<name>A0ABS8I981_9NOSO</name>
<dbReference type="GO" id="GO:0051213">
    <property type="term" value="F:dioxygenase activity"/>
    <property type="evidence" value="ECO:0007669"/>
    <property type="project" value="UniProtKB-KW"/>
</dbReference>
<sequence length="327" mass="36558">MTSQHFDIKPIAGRIGAKIIGVDLSNNLSNEIISDIRKALVKHKVIFFRDQNLDAQGQVAFARRFGEVTTAHPTVPSLPENPEVLDLNYGKTVSRANTWHTDVTFVDRPPLGSILRALVIPPSGGDTIWANSVTAYEDLPTHLRNLADQLWAVHSNAYDYAAATIDLPEEVLKYRAVFTSTLYETLHPVVRIHPESGERGLFIGGFVRRLRGLSQNESDEIVKLLQAYITRPENTVRWRWKVGDVAFWDNRATQHYAIADYGNQPRHVQRVTLVGDIPVGIDGKQSEAIKGDSSAYNRREAVISCPGNDLRLSTSLKPPMKTRQTTD</sequence>
<dbReference type="Gene3D" id="3.60.130.10">
    <property type="entry name" value="Clavaminate synthase-like"/>
    <property type="match status" value="1"/>
</dbReference>
<dbReference type="InterPro" id="IPR042098">
    <property type="entry name" value="TauD-like_sf"/>
</dbReference>
<accession>A0ABS8I981</accession>
<comment type="similarity">
    <text evidence="2">Belongs to the TfdA dioxygenase family.</text>
</comment>
<keyword evidence="3" id="KW-0479">Metal-binding</keyword>
<dbReference type="Proteomes" id="UP001199525">
    <property type="component" value="Unassembled WGS sequence"/>
</dbReference>
<gene>
    <name evidence="8" type="ORF">LC586_16315</name>
</gene>
<evidence type="ECO:0000256" key="6">
    <source>
        <dbReference type="ARBA" id="ARBA00023004"/>
    </source>
</evidence>
<evidence type="ECO:0000256" key="1">
    <source>
        <dbReference type="ARBA" id="ARBA00001954"/>
    </source>
</evidence>
<protein>
    <submittedName>
        <fullName evidence="8">TauD/TfdA family dioxygenase</fullName>
    </submittedName>
</protein>
<organism evidence="8 9">
    <name type="scientific">Nostoc favosum CHAB5714</name>
    <dbReference type="NCBI Taxonomy" id="2780399"/>
    <lineage>
        <taxon>Bacteria</taxon>
        <taxon>Bacillati</taxon>
        <taxon>Cyanobacteriota</taxon>
        <taxon>Cyanophyceae</taxon>
        <taxon>Nostocales</taxon>
        <taxon>Nostocaceae</taxon>
        <taxon>Nostoc</taxon>
        <taxon>Nostoc favosum</taxon>
    </lineage>
</organism>
<evidence type="ECO:0000313" key="9">
    <source>
        <dbReference type="Proteomes" id="UP001199525"/>
    </source>
</evidence>
<comment type="cofactor">
    <cofactor evidence="1">
        <name>Fe(2+)</name>
        <dbReference type="ChEBI" id="CHEBI:29033"/>
    </cofactor>
</comment>
<dbReference type="InterPro" id="IPR051323">
    <property type="entry name" value="AtsK-like"/>
</dbReference>
<dbReference type="PANTHER" id="PTHR30468:SF5">
    <property type="entry name" value="ALPHA-KETOGLUTARATE-DEPENDENT SULFATE ESTER DIOXYGENASE"/>
    <property type="match status" value="1"/>
</dbReference>
<evidence type="ECO:0000259" key="7">
    <source>
        <dbReference type="Pfam" id="PF02668"/>
    </source>
</evidence>
<evidence type="ECO:0000256" key="4">
    <source>
        <dbReference type="ARBA" id="ARBA00022964"/>
    </source>
</evidence>
<dbReference type="Pfam" id="PF02668">
    <property type="entry name" value="TauD"/>
    <property type="match status" value="1"/>
</dbReference>
<keyword evidence="9" id="KW-1185">Reference proteome</keyword>
<proteinExistence type="inferred from homology"/>
<evidence type="ECO:0000256" key="5">
    <source>
        <dbReference type="ARBA" id="ARBA00023002"/>
    </source>
</evidence>
<dbReference type="RefSeq" id="WP_229485807.1">
    <property type="nucleotide sequence ID" value="NZ_JAIVFQ010000021.1"/>
</dbReference>
<evidence type="ECO:0000256" key="3">
    <source>
        <dbReference type="ARBA" id="ARBA00022723"/>
    </source>
</evidence>
<dbReference type="SUPFAM" id="SSF51197">
    <property type="entry name" value="Clavaminate synthase-like"/>
    <property type="match status" value="1"/>
</dbReference>
<evidence type="ECO:0000313" key="8">
    <source>
        <dbReference type="EMBL" id="MCC5600744.1"/>
    </source>
</evidence>
<keyword evidence="5" id="KW-0560">Oxidoreductase</keyword>
<keyword evidence="4 8" id="KW-0223">Dioxygenase</keyword>
<feature type="domain" description="TauD/TfdA-like" evidence="7">
    <location>
        <begin position="7"/>
        <end position="272"/>
    </location>
</feature>
<reference evidence="8 9" key="1">
    <citation type="journal article" date="2021" name="Microorganisms">
        <title>Genome Evolution of Filamentous Cyanobacterium Nostoc Species: From Facultative Symbiosis to Free Living.</title>
        <authorList>
            <person name="Huo D."/>
            <person name="Li H."/>
            <person name="Cai F."/>
            <person name="Guo X."/>
            <person name="Qiao Z."/>
            <person name="Wang W."/>
            <person name="Yu G."/>
            <person name="Li R."/>
        </authorList>
    </citation>
    <scope>NUCLEOTIDE SEQUENCE [LARGE SCALE GENOMIC DNA]</scope>
    <source>
        <strain evidence="8 9">CHAB 5714</strain>
    </source>
</reference>
<keyword evidence="6" id="KW-0408">Iron</keyword>
<dbReference type="PANTHER" id="PTHR30468">
    <property type="entry name" value="ALPHA-KETOGLUTARATE-DEPENDENT SULFONATE DIOXYGENASE"/>
    <property type="match status" value="1"/>
</dbReference>
<dbReference type="InterPro" id="IPR003819">
    <property type="entry name" value="TauD/TfdA-like"/>
</dbReference>
<comment type="caution">
    <text evidence="8">The sequence shown here is derived from an EMBL/GenBank/DDBJ whole genome shotgun (WGS) entry which is preliminary data.</text>
</comment>